<keyword evidence="5" id="KW-1185">Reference proteome</keyword>
<keyword evidence="1" id="KW-0560">Oxidoreductase</keyword>
<accession>A0AAI9EEG3</accession>
<organism evidence="4 5">
    <name type="scientific">Lecanosticta acicola</name>
    <dbReference type="NCBI Taxonomy" id="111012"/>
    <lineage>
        <taxon>Eukaryota</taxon>
        <taxon>Fungi</taxon>
        <taxon>Dikarya</taxon>
        <taxon>Ascomycota</taxon>
        <taxon>Pezizomycotina</taxon>
        <taxon>Dothideomycetes</taxon>
        <taxon>Dothideomycetidae</taxon>
        <taxon>Mycosphaerellales</taxon>
        <taxon>Mycosphaerellaceae</taxon>
        <taxon>Lecanosticta</taxon>
    </lineage>
</organism>
<gene>
    <name evidence="4" type="ORF">LECACI_7A008317</name>
</gene>
<evidence type="ECO:0000313" key="5">
    <source>
        <dbReference type="Proteomes" id="UP001296104"/>
    </source>
</evidence>
<dbReference type="InterPro" id="IPR001509">
    <property type="entry name" value="Epimerase_deHydtase"/>
</dbReference>
<proteinExistence type="inferred from homology"/>
<protein>
    <submittedName>
        <fullName evidence="4">NAD(P)-binding</fullName>
    </submittedName>
</protein>
<dbReference type="Proteomes" id="UP001296104">
    <property type="component" value="Unassembled WGS sequence"/>
</dbReference>
<sequence>MPANNDLVLITGVSGHVGFAVLREALAKGYRVRAAVRSEAKAKLVGENYALRGLKTDNNLDFLIIPDFLIPGAFDTAVQDCTYIIHVASPQAIKGDFESANLDAEVVQPAVQATLGLLESAAKTPTVKRIVITSSGAAITPPTAWLNTSGSSCTSDTRLPEFDPPYENRLMAYVASKVAALNRAERWIEAQNPAFDAVHLFPSMVFGWDPLTQTEADLQGCTNRFIVNHARGHNDAHLPTRSNNYCLLEQVARVHVQALDLLQVPGNQGYLITSDGDDGMEYNDIDALVRKHFPEQVEGGVFRQGAGMQTVRLRVDNRKTEELFGFRHAGFEACVVDTLKGYLTWKKGGG</sequence>
<name>A0AAI9EEG3_9PEZI</name>
<dbReference type="AlphaFoldDB" id="A0AAI9EEG3"/>
<dbReference type="PANTHER" id="PTHR10366:SF564">
    <property type="entry name" value="STEROL-4-ALPHA-CARBOXYLATE 3-DEHYDROGENASE, DECARBOXYLATING"/>
    <property type="match status" value="1"/>
</dbReference>
<evidence type="ECO:0000256" key="1">
    <source>
        <dbReference type="ARBA" id="ARBA00023002"/>
    </source>
</evidence>
<dbReference type="InterPro" id="IPR050425">
    <property type="entry name" value="NAD(P)_dehydrat-like"/>
</dbReference>
<reference evidence="4" key="1">
    <citation type="submission" date="2023-11" db="EMBL/GenBank/DDBJ databases">
        <authorList>
            <person name="Alioto T."/>
            <person name="Alioto T."/>
            <person name="Gomez Garrido J."/>
        </authorList>
    </citation>
    <scope>NUCLEOTIDE SEQUENCE</scope>
</reference>
<evidence type="ECO:0000259" key="3">
    <source>
        <dbReference type="Pfam" id="PF01370"/>
    </source>
</evidence>
<dbReference type="Pfam" id="PF01370">
    <property type="entry name" value="Epimerase"/>
    <property type="match status" value="1"/>
</dbReference>
<dbReference type="SUPFAM" id="SSF51735">
    <property type="entry name" value="NAD(P)-binding Rossmann-fold domains"/>
    <property type="match status" value="1"/>
</dbReference>
<dbReference type="InterPro" id="IPR036291">
    <property type="entry name" value="NAD(P)-bd_dom_sf"/>
</dbReference>
<evidence type="ECO:0000256" key="2">
    <source>
        <dbReference type="ARBA" id="ARBA00023445"/>
    </source>
</evidence>
<comment type="similarity">
    <text evidence="2">Belongs to the NAD(P)-dependent epimerase/dehydratase family. Dihydroflavonol-4-reductase subfamily.</text>
</comment>
<dbReference type="EMBL" id="CAVMBE010000079">
    <property type="protein sequence ID" value="CAK4033159.1"/>
    <property type="molecule type" value="Genomic_DNA"/>
</dbReference>
<evidence type="ECO:0000313" key="4">
    <source>
        <dbReference type="EMBL" id="CAK4033159.1"/>
    </source>
</evidence>
<dbReference type="PANTHER" id="PTHR10366">
    <property type="entry name" value="NAD DEPENDENT EPIMERASE/DEHYDRATASE"/>
    <property type="match status" value="1"/>
</dbReference>
<comment type="caution">
    <text evidence="4">The sequence shown here is derived from an EMBL/GenBank/DDBJ whole genome shotgun (WGS) entry which is preliminary data.</text>
</comment>
<dbReference type="GO" id="GO:0016616">
    <property type="term" value="F:oxidoreductase activity, acting on the CH-OH group of donors, NAD or NADP as acceptor"/>
    <property type="evidence" value="ECO:0007669"/>
    <property type="project" value="TreeGrafter"/>
</dbReference>
<dbReference type="Gene3D" id="3.40.50.720">
    <property type="entry name" value="NAD(P)-binding Rossmann-like Domain"/>
    <property type="match status" value="1"/>
</dbReference>
<feature type="domain" description="NAD-dependent epimerase/dehydratase" evidence="3">
    <location>
        <begin position="8"/>
        <end position="259"/>
    </location>
</feature>